<organism evidence="1 2">
    <name type="scientific">Brachionus plicatilis</name>
    <name type="common">Marine rotifer</name>
    <name type="synonym">Brachionus muelleri</name>
    <dbReference type="NCBI Taxonomy" id="10195"/>
    <lineage>
        <taxon>Eukaryota</taxon>
        <taxon>Metazoa</taxon>
        <taxon>Spiralia</taxon>
        <taxon>Gnathifera</taxon>
        <taxon>Rotifera</taxon>
        <taxon>Eurotatoria</taxon>
        <taxon>Monogononta</taxon>
        <taxon>Pseudotrocha</taxon>
        <taxon>Ploima</taxon>
        <taxon>Brachionidae</taxon>
        <taxon>Brachionus</taxon>
    </lineage>
</organism>
<dbReference type="EMBL" id="REGN01013627">
    <property type="protein sequence ID" value="RMZ93687.1"/>
    <property type="molecule type" value="Genomic_DNA"/>
</dbReference>
<accession>A0A3M7P4L3</accession>
<proteinExistence type="predicted"/>
<sequence>IFTLKLKKNYFIKIWGLACYVTSDFIHIFTGHIICDQVVKAKLWSFYAKVKHSKGTFQSYPHMETITIKESDFLANGTDSNHEENCESDFEEVGVAICKL</sequence>
<keyword evidence="2" id="KW-1185">Reference proteome</keyword>
<feature type="non-terminal residue" evidence="1">
    <location>
        <position position="1"/>
    </location>
</feature>
<reference evidence="1 2" key="1">
    <citation type="journal article" date="2018" name="Sci. Rep.">
        <title>Genomic signatures of local adaptation to the degree of environmental predictability in rotifers.</title>
        <authorList>
            <person name="Franch-Gras L."/>
            <person name="Hahn C."/>
            <person name="Garcia-Roger E.M."/>
            <person name="Carmona M.J."/>
            <person name="Serra M."/>
            <person name="Gomez A."/>
        </authorList>
    </citation>
    <scope>NUCLEOTIDE SEQUENCE [LARGE SCALE GENOMIC DNA]</scope>
    <source>
        <strain evidence="1">HYR1</strain>
    </source>
</reference>
<gene>
    <name evidence="1" type="ORF">BpHYR1_027579</name>
</gene>
<feature type="non-terminal residue" evidence="1">
    <location>
        <position position="100"/>
    </location>
</feature>
<dbReference type="AlphaFoldDB" id="A0A3M7P4L3"/>
<dbReference type="Proteomes" id="UP000276133">
    <property type="component" value="Unassembled WGS sequence"/>
</dbReference>
<evidence type="ECO:0000313" key="1">
    <source>
        <dbReference type="EMBL" id="RMZ93687.1"/>
    </source>
</evidence>
<evidence type="ECO:0000313" key="2">
    <source>
        <dbReference type="Proteomes" id="UP000276133"/>
    </source>
</evidence>
<protein>
    <submittedName>
        <fullName evidence="1">Uncharacterized protein</fullName>
    </submittedName>
</protein>
<name>A0A3M7P4L3_BRAPC</name>
<comment type="caution">
    <text evidence="1">The sequence shown here is derived from an EMBL/GenBank/DDBJ whole genome shotgun (WGS) entry which is preliminary data.</text>
</comment>